<keyword evidence="1" id="KW-0732">Signal</keyword>
<dbReference type="Gene3D" id="2.80.10.50">
    <property type="match status" value="1"/>
</dbReference>
<dbReference type="SUPFAM" id="SSF50370">
    <property type="entry name" value="Ricin B-like lectins"/>
    <property type="match status" value="1"/>
</dbReference>
<dbReference type="RefSeq" id="WP_141299855.1">
    <property type="nucleotide sequence ID" value="NZ_BJMN01000040.1"/>
</dbReference>
<dbReference type="PROSITE" id="PS50231">
    <property type="entry name" value="RICIN_B_LECTIN"/>
    <property type="match status" value="1"/>
</dbReference>
<feature type="domain" description="Ricin B lectin" evidence="2">
    <location>
        <begin position="123"/>
        <end position="250"/>
    </location>
</feature>
<dbReference type="SMART" id="SM00458">
    <property type="entry name" value="RICIN"/>
    <property type="match status" value="1"/>
</dbReference>
<keyword evidence="4" id="KW-1185">Reference proteome</keyword>
<accession>A0A4Y3RTR3</accession>
<evidence type="ECO:0000256" key="1">
    <source>
        <dbReference type="SAM" id="SignalP"/>
    </source>
</evidence>
<protein>
    <recommendedName>
        <fullName evidence="2">Ricin B lectin domain-containing protein</fullName>
    </recommendedName>
</protein>
<evidence type="ECO:0000259" key="2">
    <source>
        <dbReference type="SMART" id="SM00458"/>
    </source>
</evidence>
<organism evidence="3 4">
    <name type="scientific">Streptomyces gardneri</name>
    <dbReference type="NCBI Taxonomy" id="66892"/>
    <lineage>
        <taxon>Bacteria</taxon>
        <taxon>Bacillati</taxon>
        <taxon>Actinomycetota</taxon>
        <taxon>Actinomycetes</taxon>
        <taxon>Kitasatosporales</taxon>
        <taxon>Streptomycetaceae</taxon>
        <taxon>Streptomyces</taxon>
    </lineage>
</organism>
<dbReference type="EMBL" id="BJMN01000040">
    <property type="protein sequence ID" value="GEB60217.1"/>
    <property type="molecule type" value="Genomic_DNA"/>
</dbReference>
<evidence type="ECO:0000313" key="3">
    <source>
        <dbReference type="EMBL" id="GEB60217.1"/>
    </source>
</evidence>
<feature type="chain" id="PRO_5021253195" description="Ricin B lectin domain-containing protein" evidence="1">
    <location>
        <begin position="27"/>
        <end position="251"/>
    </location>
</feature>
<sequence length="251" mass="25728">MRRTAALLATALLAWAAALTAPAAHAVESPAAAAAQSAATVPGPGGVGSCTEAGASATCTGLDPMQTWSVGGTCATYDFTTGFYTFSQAWSGWVRGDTTASASCFGTGMWWGGGVSFGPAVPAGPVGQVTGLAGKCLDVRGGSMANKVPTQIWDCLGNVNQRWKIGADGTIRAVGVCLDIWNGRTDNGTQVHTGPCNGNIAQQWRVQGNGAIVNTKSGRCLDVRAFDSTNGNVVQIWDCNGSSNQIWQLPV</sequence>
<dbReference type="Proteomes" id="UP000315226">
    <property type="component" value="Unassembled WGS sequence"/>
</dbReference>
<proteinExistence type="predicted"/>
<feature type="signal peptide" evidence="1">
    <location>
        <begin position="1"/>
        <end position="26"/>
    </location>
</feature>
<name>A0A4Y3RTR3_9ACTN</name>
<dbReference type="InterPro" id="IPR035992">
    <property type="entry name" value="Ricin_B-like_lectins"/>
</dbReference>
<dbReference type="InterPro" id="IPR000772">
    <property type="entry name" value="Ricin_B_lectin"/>
</dbReference>
<reference evidence="3 4" key="1">
    <citation type="submission" date="2019-06" db="EMBL/GenBank/DDBJ databases">
        <title>Whole genome shotgun sequence of Streptomyces gardneri NBRC 12865.</title>
        <authorList>
            <person name="Hosoyama A."/>
            <person name="Uohara A."/>
            <person name="Ohji S."/>
            <person name="Ichikawa N."/>
        </authorList>
    </citation>
    <scope>NUCLEOTIDE SEQUENCE [LARGE SCALE GENOMIC DNA]</scope>
    <source>
        <strain evidence="3 4">NBRC 12865</strain>
    </source>
</reference>
<dbReference type="AlphaFoldDB" id="A0A4Y3RTR3"/>
<evidence type="ECO:0000313" key="4">
    <source>
        <dbReference type="Proteomes" id="UP000315226"/>
    </source>
</evidence>
<comment type="caution">
    <text evidence="3">The sequence shown here is derived from an EMBL/GenBank/DDBJ whole genome shotgun (WGS) entry which is preliminary data.</text>
</comment>
<dbReference type="Pfam" id="PF00652">
    <property type="entry name" value="Ricin_B_lectin"/>
    <property type="match status" value="1"/>
</dbReference>
<dbReference type="OrthoDB" id="3296611at2"/>
<gene>
    <name evidence="3" type="ORF">SGA01_58220</name>
</gene>